<dbReference type="OrthoDB" id="10599919at2759"/>
<organism evidence="2 3">
    <name type="scientific">Tothia fuscella</name>
    <dbReference type="NCBI Taxonomy" id="1048955"/>
    <lineage>
        <taxon>Eukaryota</taxon>
        <taxon>Fungi</taxon>
        <taxon>Dikarya</taxon>
        <taxon>Ascomycota</taxon>
        <taxon>Pezizomycotina</taxon>
        <taxon>Dothideomycetes</taxon>
        <taxon>Pleosporomycetidae</taxon>
        <taxon>Venturiales</taxon>
        <taxon>Cylindrosympodiaceae</taxon>
        <taxon>Tothia</taxon>
    </lineage>
</organism>
<evidence type="ECO:0000256" key="1">
    <source>
        <dbReference type="SAM" id="SignalP"/>
    </source>
</evidence>
<feature type="chain" id="PRO_5040264953" evidence="1">
    <location>
        <begin position="19"/>
        <end position="200"/>
    </location>
</feature>
<name>A0A9P4TWW9_9PEZI</name>
<gene>
    <name evidence="2" type="ORF">EJ08DRAFT_308534</name>
</gene>
<sequence>MRYTNFIPILSLLSLIHANNIIFYEINTCNSGDYGGCYNVGENVCCYTNREGEAAAISISKGPLDFATMWSGGGCTTQQCSAGGSGTFCCIWNKTDELTGGLFVTLRSAAERANPQAAVNCTSQQAANVFGHALGDEGAWEINAENVQDEATFDQLYGEFKTVAKEEKVAWLQSHGATHKAQVHDGPVTLGYAGGVNLDA</sequence>
<proteinExistence type="predicted"/>
<comment type="caution">
    <text evidence="2">The sequence shown here is derived from an EMBL/GenBank/DDBJ whole genome shotgun (WGS) entry which is preliminary data.</text>
</comment>
<dbReference type="Proteomes" id="UP000800235">
    <property type="component" value="Unassembled WGS sequence"/>
</dbReference>
<dbReference type="AlphaFoldDB" id="A0A9P4TWW9"/>
<keyword evidence="3" id="KW-1185">Reference proteome</keyword>
<dbReference type="EMBL" id="MU007051">
    <property type="protein sequence ID" value="KAF2428960.1"/>
    <property type="molecule type" value="Genomic_DNA"/>
</dbReference>
<accession>A0A9P4TWW9</accession>
<evidence type="ECO:0000313" key="2">
    <source>
        <dbReference type="EMBL" id="KAF2428960.1"/>
    </source>
</evidence>
<reference evidence="2" key="1">
    <citation type="journal article" date="2020" name="Stud. Mycol.">
        <title>101 Dothideomycetes genomes: a test case for predicting lifestyles and emergence of pathogens.</title>
        <authorList>
            <person name="Haridas S."/>
            <person name="Albert R."/>
            <person name="Binder M."/>
            <person name="Bloem J."/>
            <person name="Labutti K."/>
            <person name="Salamov A."/>
            <person name="Andreopoulos B."/>
            <person name="Baker S."/>
            <person name="Barry K."/>
            <person name="Bills G."/>
            <person name="Bluhm B."/>
            <person name="Cannon C."/>
            <person name="Castanera R."/>
            <person name="Culley D."/>
            <person name="Daum C."/>
            <person name="Ezra D."/>
            <person name="Gonzalez J."/>
            <person name="Henrissat B."/>
            <person name="Kuo A."/>
            <person name="Liang C."/>
            <person name="Lipzen A."/>
            <person name="Lutzoni F."/>
            <person name="Magnuson J."/>
            <person name="Mondo S."/>
            <person name="Nolan M."/>
            <person name="Ohm R."/>
            <person name="Pangilinan J."/>
            <person name="Park H.-J."/>
            <person name="Ramirez L."/>
            <person name="Alfaro M."/>
            <person name="Sun H."/>
            <person name="Tritt A."/>
            <person name="Yoshinaga Y."/>
            <person name="Zwiers L.-H."/>
            <person name="Turgeon B."/>
            <person name="Goodwin S."/>
            <person name="Spatafora J."/>
            <person name="Crous P."/>
            <person name="Grigoriev I."/>
        </authorList>
    </citation>
    <scope>NUCLEOTIDE SEQUENCE</scope>
    <source>
        <strain evidence="2">CBS 130266</strain>
    </source>
</reference>
<feature type="signal peptide" evidence="1">
    <location>
        <begin position="1"/>
        <end position="18"/>
    </location>
</feature>
<evidence type="ECO:0000313" key="3">
    <source>
        <dbReference type="Proteomes" id="UP000800235"/>
    </source>
</evidence>
<protein>
    <submittedName>
        <fullName evidence="2">Uncharacterized protein</fullName>
    </submittedName>
</protein>
<keyword evidence="1" id="KW-0732">Signal</keyword>